<evidence type="ECO:0000313" key="2">
    <source>
        <dbReference type="Proteomes" id="UP001630127"/>
    </source>
</evidence>
<gene>
    <name evidence="1" type="ORF">ACH5RR_028142</name>
</gene>
<reference evidence="1 2" key="1">
    <citation type="submission" date="2024-11" db="EMBL/GenBank/DDBJ databases">
        <title>A near-complete genome assembly of Cinchona calisaya.</title>
        <authorList>
            <person name="Lian D.C."/>
            <person name="Zhao X.W."/>
            <person name="Wei L."/>
        </authorList>
    </citation>
    <scope>NUCLEOTIDE SEQUENCE [LARGE SCALE GENOMIC DNA]</scope>
    <source>
        <tissue evidence="1">Nenye</tissue>
    </source>
</reference>
<dbReference type="AlphaFoldDB" id="A0ABD2YPA5"/>
<dbReference type="InterPro" id="IPR027417">
    <property type="entry name" value="P-loop_NTPase"/>
</dbReference>
<proteinExistence type="predicted"/>
<dbReference type="EMBL" id="JBJUIK010000012">
    <property type="protein sequence ID" value="KAL3508741.1"/>
    <property type="molecule type" value="Genomic_DNA"/>
</dbReference>
<dbReference type="Gene3D" id="3.40.50.300">
    <property type="entry name" value="P-loop containing nucleotide triphosphate hydrolases"/>
    <property type="match status" value="1"/>
</dbReference>
<accession>A0ABD2YPA5</accession>
<comment type="caution">
    <text evidence="1">The sequence shown here is derived from an EMBL/GenBank/DDBJ whole genome shotgun (WGS) entry which is preliminary data.</text>
</comment>
<dbReference type="Proteomes" id="UP001630127">
    <property type="component" value="Unassembled WGS sequence"/>
</dbReference>
<name>A0ABD2YPA5_9GENT</name>
<evidence type="ECO:0000313" key="1">
    <source>
        <dbReference type="EMBL" id="KAL3508741.1"/>
    </source>
</evidence>
<keyword evidence="2" id="KW-1185">Reference proteome</keyword>
<sequence>MTEISISYIKFIYGKPDVPKASREIASEVYSELVDLEIDGDWDAAVHLVIKAGDPSVKSLASNDWYRLRRRFEIIKSSGSPTSAFQVPYDSSREKSDSHAMESLDINSSVDGLLKDKIKNLDYEFLCFFLSTQRLDLYRSIDFRCEDMLLGDDGILSEAKWLLDLGLLPNSNSATRAIGYRQKLRKKAINMVQK</sequence>
<organism evidence="1 2">
    <name type="scientific">Cinchona calisaya</name>
    <dbReference type="NCBI Taxonomy" id="153742"/>
    <lineage>
        <taxon>Eukaryota</taxon>
        <taxon>Viridiplantae</taxon>
        <taxon>Streptophyta</taxon>
        <taxon>Embryophyta</taxon>
        <taxon>Tracheophyta</taxon>
        <taxon>Spermatophyta</taxon>
        <taxon>Magnoliopsida</taxon>
        <taxon>eudicotyledons</taxon>
        <taxon>Gunneridae</taxon>
        <taxon>Pentapetalae</taxon>
        <taxon>asterids</taxon>
        <taxon>lamiids</taxon>
        <taxon>Gentianales</taxon>
        <taxon>Rubiaceae</taxon>
        <taxon>Cinchonoideae</taxon>
        <taxon>Cinchoneae</taxon>
        <taxon>Cinchona</taxon>
    </lineage>
</organism>
<dbReference type="Pfam" id="PF01715">
    <property type="entry name" value="IPPT"/>
    <property type="match status" value="1"/>
</dbReference>
<protein>
    <submittedName>
        <fullName evidence="1">Uncharacterized protein</fullName>
    </submittedName>
</protein>